<dbReference type="GO" id="GO:0042586">
    <property type="term" value="F:peptide deformylase activity"/>
    <property type="evidence" value="ECO:0007669"/>
    <property type="project" value="UniProtKB-UniRule"/>
</dbReference>
<name>A0A2H0V713_9BACT</name>
<dbReference type="GO" id="GO:0046872">
    <property type="term" value="F:metal ion binding"/>
    <property type="evidence" value="ECO:0007669"/>
    <property type="project" value="UniProtKB-KW"/>
</dbReference>
<keyword evidence="2" id="KW-0378">Hydrolase</keyword>
<comment type="function">
    <text evidence="2">Removes the formyl group from the N-terminal Met of newly synthesized proteins. Requires at least a dipeptide for an efficient rate of reaction. N-terminal L-methionine is a prerequisite for activity but the enzyme has broad specificity at other positions.</text>
</comment>
<comment type="catalytic activity">
    <reaction evidence="2">
        <text>N-terminal N-formyl-L-methionyl-[peptide] + H2O = N-terminal L-methionyl-[peptide] + formate</text>
        <dbReference type="Rhea" id="RHEA:24420"/>
        <dbReference type="Rhea" id="RHEA-COMP:10639"/>
        <dbReference type="Rhea" id="RHEA-COMP:10640"/>
        <dbReference type="ChEBI" id="CHEBI:15377"/>
        <dbReference type="ChEBI" id="CHEBI:15740"/>
        <dbReference type="ChEBI" id="CHEBI:49298"/>
        <dbReference type="ChEBI" id="CHEBI:64731"/>
        <dbReference type="EC" id="3.5.1.88"/>
    </reaction>
</comment>
<dbReference type="Proteomes" id="UP000228614">
    <property type="component" value="Unassembled WGS sequence"/>
</dbReference>
<evidence type="ECO:0000256" key="2">
    <source>
        <dbReference type="HAMAP-Rule" id="MF_00163"/>
    </source>
</evidence>
<evidence type="ECO:0000313" key="4">
    <source>
        <dbReference type="Proteomes" id="UP000228614"/>
    </source>
</evidence>
<proteinExistence type="inferred from homology"/>
<dbReference type="GO" id="GO:0006412">
    <property type="term" value="P:translation"/>
    <property type="evidence" value="ECO:0007669"/>
    <property type="project" value="UniProtKB-UniRule"/>
</dbReference>
<dbReference type="InterPro" id="IPR036821">
    <property type="entry name" value="Peptide_deformylase_sf"/>
</dbReference>
<dbReference type="EC" id="3.5.1.88" evidence="2"/>
<sequence length="162" mass="18481">MAKILPIVIYPDKTLRITCKNIDKIDDKIRRLVLDMELTMKEKDGIGLAAPQIGKEIRLIVINTKDGPIAMINPKITKKSWKKELGEEGCLSIPDFFGGVKRHKKINLIYTDKNGNKIRLAAEGLFARVIQHEIDHLNGVLFIDYIKRKNLPENLRGQIVKK</sequence>
<accession>A0A2H0V713</accession>
<dbReference type="PRINTS" id="PR01576">
    <property type="entry name" value="PDEFORMYLASE"/>
</dbReference>
<gene>
    <name evidence="2 3" type="primary">def</name>
    <name evidence="3" type="ORF">COT95_01915</name>
</gene>
<dbReference type="EMBL" id="PFAN01000094">
    <property type="protein sequence ID" value="PIR94858.1"/>
    <property type="molecule type" value="Genomic_DNA"/>
</dbReference>
<feature type="binding site" evidence="2">
    <location>
        <position position="132"/>
    </location>
    <ligand>
        <name>Fe cation</name>
        <dbReference type="ChEBI" id="CHEBI:24875"/>
    </ligand>
</feature>
<evidence type="ECO:0000313" key="3">
    <source>
        <dbReference type="EMBL" id="PIR94858.1"/>
    </source>
</evidence>
<keyword evidence="2" id="KW-0408">Iron</keyword>
<dbReference type="SUPFAM" id="SSF56420">
    <property type="entry name" value="Peptide deformylase"/>
    <property type="match status" value="1"/>
</dbReference>
<dbReference type="PANTHER" id="PTHR10458">
    <property type="entry name" value="PEPTIDE DEFORMYLASE"/>
    <property type="match status" value="1"/>
</dbReference>
<dbReference type="NCBIfam" id="NF001159">
    <property type="entry name" value="PRK00150.1-3"/>
    <property type="match status" value="1"/>
</dbReference>
<reference evidence="4" key="1">
    <citation type="submission" date="2017-09" db="EMBL/GenBank/DDBJ databases">
        <title>Depth-based differentiation of microbial function through sediment-hosted aquifers and enrichment of novel symbionts in the deep terrestrial subsurface.</title>
        <authorList>
            <person name="Probst A.J."/>
            <person name="Ladd B."/>
            <person name="Jarett J.K."/>
            <person name="Geller-Mcgrath D.E."/>
            <person name="Sieber C.M.K."/>
            <person name="Emerson J.B."/>
            <person name="Anantharaman K."/>
            <person name="Thomas B.C."/>
            <person name="Malmstrom R."/>
            <person name="Stieglmeier M."/>
            <person name="Klingl A."/>
            <person name="Woyke T."/>
            <person name="Ryan C.M."/>
            <person name="Banfield J.F."/>
        </authorList>
    </citation>
    <scope>NUCLEOTIDE SEQUENCE [LARGE SCALE GENOMIC DNA]</scope>
</reference>
<dbReference type="InterPro" id="IPR023635">
    <property type="entry name" value="Peptide_deformylase"/>
</dbReference>
<keyword evidence="2" id="KW-0479">Metal-binding</keyword>
<feature type="binding site" evidence="2">
    <location>
        <position position="90"/>
    </location>
    <ligand>
        <name>Fe cation</name>
        <dbReference type="ChEBI" id="CHEBI:24875"/>
    </ligand>
</feature>
<dbReference type="PANTHER" id="PTHR10458:SF22">
    <property type="entry name" value="PEPTIDE DEFORMYLASE"/>
    <property type="match status" value="1"/>
</dbReference>
<comment type="caution">
    <text evidence="3">The sequence shown here is derived from an EMBL/GenBank/DDBJ whole genome shotgun (WGS) entry which is preliminary data.</text>
</comment>
<dbReference type="CDD" id="cd00487">
    <property type="entry name" value="Pep_deformylase"/>
    <property type="match status" value="1"/>
</dbReference>
<dbReference type="PIRSF" id="PIRSF004749">
    <property type="entry name" value="Pep_def"/>
    <property type="match status" value="1"/>
</dbReference>
<protein>
    <recommendedName>
        <fullName evidence="2">Peptide deformylase</fullName>
        <shortName evidence="2">PDF</shortName>
        <ecNumber evidence="2">3.5.1.88</ecNumber>
    </recommendedName>
    <alternativeName>
        <fullName evidence="2">Polypeptide deformylase</fullName>
    </alternativeName>
</protein>
<comment type="cofactor">
    <cofactor evidence="2">
        <name>Fe(2+)</name>
        <dbReference type="ChEBI" id="CHEBI:29033"/>
    </cofactor>
    <text evidence="2">Binds 1 Fe(2+) ion.</text>
</comment>
<dbReference type="HAMAP" id="MF_00163">
    <property type="entry name" value="Pep_deformylase"/>
    <property type="match status" value="1"/>
</dbReference>
<dbReference type="Pfam" id="PF01327">
    <property type="entry name" value="Pep_deformylase"/>
    <property type="match status" value="1"/>
</dbReference>
<dbReference type="AlphaFoldDB" id="A0A2H0V713"/>
<keyword evidence="2" id="KW-0648">Protein biosynthesis</keyword>
<evidence type="ECO:0000256" key="1">
    <source>
        <dbReference type="ARBA" id="ARBA00010759"/>
    </source>
</evidence>
<organism evidence="3 4">
    <name type="scientific">Candidatus Falkowbacteria bacterium CG10_big_fil_rev_8_21_14_0_10_37_6</name>
    <dbReference type="NCBI Taxonomy" id="1974563"/>
    <lineage>
        <taxon>Bacteria</taxon>
        <taxon>Candidatus Falkowiibacteriota</taxon>
    </lineage>
</organism>
<dbReference type="NCBIfam" id="TIGR00079">
    <property type="entry name" value="pept_deformyl"/>
    <property type="match status" value="1"/>
</dbReference>
<feature type="active site" evidence="2">
    <location>
        <position position="133"/>
    </location>
</feature>
<feature type="binding site" evidence="2">
    <location>
        <position position="136"/>
    </location>
    <ligand>
        <name>Fe cation</name>
        <dbReference type="ChEBI" id="CHEBI:24875"/>
    </ligand>
</feature>
<comment type="similarity">
    <text evidence="1 2">Belongs to the polypeptide deformylase family.</text>
</comment>
<dbReference type="Gene3D" id="3.90.45.10">
    <property type="entry name" value="Peptide deformylase"/>
    <property type="match status" value="1"/>
</dbReference>